<reference evidence="3" key="1">
    <citation type="submission" date="2022-10" db="EMBL/GenBank/DDBJ databases">
        <title>Genome assembly of Pristionchus species.</title>
        <authorList>
            <person name="Yoshida K."/>
            <person name="Sommer R.J."/>
        </authorList>
    </citation>
    <scope>NUCLEOTIDE SEQUENCE [LARGE SCALE GENOMIC DNA]</scope>
    <source>
        <strain evidence="3">RS5460</strain>
    </source>
</reference>
<sequence>MRILAVLLCVLATDTLSSAIQCYNGSEVVLPNGSNHPQNTAKVEVPCSVEYCAWGKDTWLGVTVTGRSCGILDSCAEGGECKEGSIKVQDPVTGRNVWHRMMACCCKADLCNDAKPNVATKNFTTEEKKLIDEELKKKMEELARTANGQAIDTNTEAPPDGAASIFDM</sequence>
<feature type="signal peptide" evidence="1">
    <location>
        <begin position="1"/>
        <end position="19"/>
    </location>
</feature>
<organism evidence="2 3">
    <name type="scientific">Pristionchus mayeri</name>
    <dbReference type="NCBI Taxonomy" id="1317129"/>
    <lineage>
        <taxon>Eukaryota</taxon>
        <taxon>Metazoa</taxon>
        <taxon>Ecdysozoa</taxon>
        <taxon>Nematoda</taxon>
        <taxon>Chromadorea</taxon>
        <taxon>Rhabditida</taxon>
        <taxon>Rhabditina</taxon>
        <taxon>Diplogasteromorpha</taxon>
        <taxon>Diplogasteroidea</taxon>
        <taxon>Neodiplogasteridae</taxon>
        <taxon>Pristionchus</taxon>
    </lineage>
</organism>
<evidence type="ECO:0008006" key="4">
    <source>
        <dbReference type="Google" id="ProtNLM"/>
    </source>
</evidence>
<dbReference type="PANTHER" id="PTHR34721:SF3">
    <property type="entry name" value="ACTIVIN_RECP DOMAIN-CONTAINING PROTEIN-RELATED"/>
    <property type="match status" value="1"/>
</dbReference>
<protein>
    <recommendedName>
        <fullName evidence="4">Activin types I and II receptor domain-containing protein</fullName>
    </recommendedName>
</protein>
<keyword evidence="1" id="KW-0732">Signal</keyword>
<dbReference type="EMBL" id="BTRK01000002">
    <property type="protein sequence ID" value="GMR35502.1"/>
    <property type="molecule type" value="Genomic_DNA"/>
</dbReference>
<dbReference type="AlphaFoldDB" id="A0AAN4ZD09"/>
<name>A0AAN4ZD09_9BILA</name>
<proteinExistence type="predicted"/>
<feature type="chain" id="PRO_5043022284" description="Activin types I and II receptor domain-containing protein" evidence="1">
    <location>
        <begin position="20"/>
        <end position="168"/>
    </location>
</feature>
<keyword evidence="3" id="KW-1185">Reference proteome</keyword>
<comment type="caution">
    <text evidence="2">The sequence shown here is derived from an EMBL/GenBank/DDBJ whole genome shotgun (WGS) entry which is preliminary data.</text>
</comment>
<evidence type="ECO:0000313" key="2">
    <source>
        <dbReference type="EMBL" id="GMR35502.1"/>
    </source>
</evidence>
<evidence type="ECO:0000256" key="1">
    <source>
        <dbReference type="SAM" id="SignalP"/>
    </source>
</evidence>
<dbReference type="Proteomes" id="UP001328107">
    <property type="component" value="Unassembled WGS sequence"/>
</dbReference>
<dbReference type="PANTHER" id="PTHR34721">
    <property type="entry name" value="PROTEIN CBG09734"/>
    <property type="match status" value="1"/>
</dbReference>
<accession>A0AAN4ZD09</accession>
<evidence type="ECO:0000313" key="3">
    <source>
        <dbReference type="Proteomes" id="UP001328107"/>
    </source>
</evidence>
<gene>
    <name evidence="2" type="ORF">PMAYCL1PPCAC_05697</name>
</gene>